<organism evidence="2 3">
    <name type="scientific">Noviherbaspirillum pedocola</name>
    <dbReference type="NCBI Taxonomy" id="2801341"/>
    <lineage>
        <taxon>Bacteria</taxon>
        <taxon>Pseudomonadati</taxon>
        <taxon>Pseudomonadota</taxon>
        <taxon>Betaproteobacteria</taxon>
        <taxon>Burkholderiales</taxon>
        <taxon>Oxalobacteraceae</taxon>
        <taxon>Noviherbaspirillum</taxon>
    </lineage>
</organism>
<feature type="region of interest" description="Disordered" evidence="1">
    <location>
        <begin position="91"/>
        <end position="115"/>
    </location>
</feature>
<gene>
    <name evidence="2" type="ORF">JJB74_25285</name>
</gene>
<feature type="compositionally biased region" description="Polar residues" evidence="1">
    <location>
        <begin position="157"/>
        <end position="170"/>
    </location>
</feature>
<sequence length="196" mass="20966">MARYVKQHDPDEERRRFGIEIQASQCPGLLEFLAQLPYRAETPTIRAVFYQWFLKHEQEGTLEEALESALNGPGGALDGRRVVIKLDASHAPTRQRAGHSAKPAQRITAAPKTEATISRTTAAPRAVAPAPLPVAQTPLPVASTVVTQSAHETVAASQTQVTAGTGQSGSAAPADDEPITQVQLDALMDLEKMLGI</sequence>
<dbReference type="Proteomes" id="UP000622890">
    <property type="component" value="Unassembled WGS sequence"/>
</dbReference>
<keyword evidence="3" id="KW-1185">Reference proteome</keyword>
<evidence type="ECO:0000313" key="2">
    <source>
        <dbReference type="EMBL" id="MBK4737949.1"/>
    </source>
</evidence>
<feature type="region of interest" description="Disordered" evidence="1">
    <location>
        <begin position="157"/>
        <end position="178"/>
    </location>
</feature>
<protein>
    <submittedName>
        <fullName evidence="2">Uncharacterized protein</fullName>
    </submittedName>
</protein>
<dbReference type="AlphaFoldDB" id="A0A934WA11"/>
<name>A0A934WA11_9BURK</name>
<evidence type="ECO:0000256" key="1">
    <source>
        <dbReference type="SAM" id="MobiDB-lite"/>
    </source>
</evidence>
<accession>A0A934WA11</accession>
<reference evidence="2" key="1">
    <citation type="submission" date="2021-01" db="EMBL/GenBank/DDBJ databases">
        <title>Genome sequence of strain Noviherbaspirillum sp. DKR-6.</title>
        <authorList>
            <person name="Chaudhary D.K."/>
        </authorList>
    </citation>
    <scope>NUCLEOTIDE SEQUENCE</scope>
    <source>
        <strain evidence="2">DKR-6</strain>
    </source>
</reference>
<proteinExistence type="predicted"/>
<evidence type="ECO:0000313" key="3">
    <source>
        <dbReference type="Proteomes" id="UP000622890"/>
    </source>
</evidence>
<comment type="caution">
    <text evidence="2">The sequence shown here is derived from an EMBL/GenBank/DDBJ whole genome shotgun (WGS) entry which is preliminary data.</text>
</comment>
<dbReference type="EMBL" id="JAEPBG010000015">
    <property type="protein sequence ID" value="MBK4737949.1"/>
    <property type="molecule type" value="Genomic_DNA"/>
</dbReference>
<dbReference type="RefSeq" id="WP_200596713.1">
    <property type="nucleotide sequence ID" value="NZ_JAEPBG010000015.1"/>
</dbReference>